<feature type="transmembrane region" description="Helical" evidence="5">
    <location>
        <begin position="197"/>
        <end position="218"/>
    </location>
</feature>
<keyword evidence="4 5" id="KW-0472">Membrane</keyword>
<dbReference type="SUPFAM" id="SSF47240">
    <property type="entry name" value="Ferritin-like"/>
    <property type="match status" value="1"/>
</dbReference>
<comment type="subcellular location">
    <subcellularLocation>
        <location evidence="1">Endomembrane system</location>
        <topology evidence="1">Multi-pass membrane protein</topology>
    </subcellularLocation>
</comment>
<dbReference type="GO" id="GO:0012505">
    <property type="term" value="C:endomembrane system"/>
    <property type="evidence" value="ECO:0007669"/>
    <property type="project" value="UniProtKB-SubCell"/>
</dbReference>
<comment type="caution">
    <text evidence="6">The sequence shown here is derived from an EMBL/GenBank/DDBJ whole genome shotgun (WGS) entry which is preliminary data.</text>
</comment>
<dbReference type="GO" id="GO:0030026">
    <property type="term" value="P:intracellular manganese ion homeostasis"/>
    <property type="evidence" value="ECO:0007669"/>
    <property type="project" value="InterPro"/>
</dbReference>
<feature type="transmembrane region" description="Helical" evidence="5">
    <location>
        <begin position="160"/>
        <end position="177"/>
    </location>
</feature>
<dbReference type="CDD" id="cd01044">
    <property type="entry name" value="Ferritin_CCC1_N"/>
    <property type="match status" value="1"/>
</dbReference>
<evidence type="ECO:0000256" key="1">
    <source>
        <dbReference type="ARBA" id="ARBA00004127"/>
    </source>
</evidence>
<dbReference type="STRING" id="1797542.A3J59_02700"/>
<dbReference type="EMBL" id="MHIL01000021">
    <property type="protein sequence ID" value="OGY51258.1"/>
    <property type="molecule type" value="Genomic_DNA"/>
</dbReference>
<evidence type="ECO:0000256" key="5">
    <source>
        <dbReference type="SAM" id="Phobius"/>
    </source>
</evidence>
<dbReference type="Pfam" id="PF01988">
    <property type="entry name" value="VIT1"/>
    <property type="match status" value="1"/>
</dbReference>
<evidence type="ECO:0000313" key="6">
    <source>
        <dbReference type="EMBL" id="OGY51258.1"/>
    </source>
</evidence>
<reference evidence="6 7" key="1">
    <citation type="journal article" date="2016" name="Nat. Commun.">
        <title>Thousands of microbial genomes shed light on interconnected biogeochemical processes in an aquifer system.</title>
        <authorList>
            <person name="Anantharaman K."/>
            <person name="Brown C.T."/>
            <person name="Hug L.A."/>
            <person name="Sharon I."/>
            <person name="Castelle C.J."/>
            <person name="Probst A.J."/>
            <person name="Thomas B.C."/>
            <person name="Singh A."/>
            <person name="Wilkins M.J."/>
            <person name="Karaoz U."/>
            <person name="Brodie E.L."/>
            <person name="Williams K.H."/>
            <person name="Hubbard S.S."/>
            <person name="Banfield J.F."/>
        </authorList>
    </citation>
    <scope>NUCLEOTIDE SEQUENCE [LARGE SCALE GENOMIC DNA]</scope>
</reference>
<evidence type="ECO:0000313" key="7">
    <source>
        <dbReference type="Proteomes" id="UP000177310"/>
    </source>
</evidence>
<evidence type="ECO:0000256" key="3">
    <source>
        <dbReference type="ARBA" id="ARBA00022989"/>
    </source>
</evidence>
<proteinExistence type="predicted"/>
<accession>A0A1G1YFX8</accession>
<evidence type="ECO:0000256" key="2">
    <source>
        <dbReference type="ARBA" id="ARBA00022692"/>
    </source>
</evidence>
<dbReference type="InterPro" id="IPR009078">
    <property type="entry name" value="Ferritin-like_SF"/>
</dbReference>
<feature type="transmembrane region" description="Helical" evidence="5">
    <location>
        <begin position="224"/>
        <end position="247"/>
    </location>
</feature>
<protein>
    <submittedName>
        <fullName evidence="6">Rubrerythrin family protein</fullName>
    </submittedName>
</protein>
<organism evidence="6 7">
    <name type="scientific">Candidatus Buchananbacteria bacterium RIFCSPHIGHO2_02_FULL_56_16</name>
    <dbReference type="NCBI Taxonomy" id="1797542"/>
    <lineage>
        <taxon>Bacteria</taxon>
        <taxon>Candidatus Buchananiibacteriota</taxon>
    </lineage>
</organism>
<dbReference type="PANTHER" id="PTHR31851">
    <property type="entry name" value="FE(2+)/MN(2+) TRANSPORTER PCL1"/>
    <property type="match status" value="1"/>
</dbReference>
<dbReference type="Proteomes" id="UP000177310">
    <property type="component" value="Unassembled WGS sequence"/>
</dbReference>
<sequence length="285" mass="32073">MKRFIERFQRNEITEYFVYRRLAAMTTGKNQETLLRIADDEQRHHRAWKKYTNNDVPPSRPLIGLYTTLAKVFGLTFAIRLMEKGEERAQRGYEQVLKTFPETQAIFADEHRHEFELIDIIREAKITYIGSIVLGLNDALVELTGALAGLSFALRDTKTVALAGLVTGLAASMSMAGSEYLSQKTEVQTDNRHPLRAAIYTGLAYVATVLLLILPFLLAKDYKVALAASLLIALLIIIAFTFFTSIVKNVSFKKKFIEMATISFSVSFISFAIGTVLRTVFNIDT</sequence>
<feature type="transmembrane region" description="Helical" evidence="5">
    <location>
        <begin position="259"/>
        <end position="281"/>
    </location>
</feature>
<dbReference type="InterPro" id="IPR039376">
    <property type="entry name" value="Ferritin_CCC1_N"/>
</dbReference>
<gene>
    <name evidence="6" type="ORF">A3J59_02700</name>
</gene>
<evidence type="ECO:0000256" key="4">
    <source>
        <dbReference type="ARBA" id="ARBA00023136"/>
    </source>
</evidence>
<keyword evidence="3 5" id="KW-1133">Transmembrane helix</keyword>
<name>A0A1G1YFX8_9BACT</name>
<keyword evidence="2 5" id="KW-0812">Transmembrane</keyword>
<dbReference type="AlphaFoldDB" id="A0A1G1YFX8"/>
<dbReference type="InterPro" id="IPR008217">
    <property type="entry name" value="Ccc1_fam"/>
</dbReference>
<dbReference type="GO" id="GO:0005384">
    <property type="term" value="F:manganese ion transmembrane transporter activity"/>
    <property type="evidence" value="ECO:0007669"/>
    <property type="project" value="InterPro"/>
</dbReference>